<feature type="signal peptide" evidence="3">
    <location>
        <begin position="1"/>
        <end position="22"/>
    </location>
</feature>
<dbReference type="InterPro" id="IPR032675">
    <property type="entry name" value="LRR_dom_sf"/>
</dbReference>
<dbReference type="Proteomes" id="UP000695007">
    <property type="component" value="Unplaced"/>
</dbReference>
<dbReference type="SUPFAM" id="SSF52058">
    <property type="entry name" value="L domain-like"/>
    <property type="match status" value="1"/>
</dbReference>
<evidence type="ECO:0000256" key="1">
    <source>
        <dbReference type="ARBA" id="ARBA00022729"/>
    </source>
</evidence>
<organism evidence="4 5">
    <name type="scientific">Ceratosolen solmsi marchali</name>
    <dbReference type="NCBI Taxonomy" id="326594"/>
    <lineage>
        <taxon>Eukaryota</taxon>
        <taxon>Metazoa</taxon>
        <taxon>Ecdysozoa</taxon>
        <taxon>Arthropoda</taxon>
        <taxon>Hexapoda</taxon>
        <taxon>Insecta</taxon>
        <taxon>Pterygota</taxon>
        <taxon>Neoptera</taxon>
        <taxon>Endopterygota</taxon>
        <taxon>Hymenoptera</taxon>
        <taxon>Apocrita</taxon>
        <taxon>Proctotrupomorpha</taxon>
        <taxon>Chalcidoidea</taxon>
        <taxon>Agaonidae</taxon>
        <taxon>Agaoninae</taxon>
        <taxon>Ceratosolen</taxon>
    </lineage>
</organism>
<evidence type="ECO:0000256" key="2">
    <source>
        <dbReference type="ARBA" id="ARBA00023180"/>
    </source>
</evidence>
<keyword evidence="2" id="KW-0325">Glycoprotein</keyword>
<proteinExistence type="predicted"/>
<dbReference type="InterPro" id="IPR050467">
    <property type="entry name" value="LRFN"/>
</dbReference>
<reference evidence="5" key="1">
    <citation type="submission" date="2025-08" db="UniProtKB">
        <authorList>
            <consortium name="RefSeq"/>
        </authorList>
    </citation>
    <scope>IDENTIFICATION</scope>
</reference>
<dbReference type="KEGG" id="csol:105362810"/>
<feature type="chain" id="PRO_5042477260" evidence="3">
    <location>
        <begin position="23"/>
        <end position="277"/>
    </location>
</feature>
<dbReference type="AlphaFoldDB" id="A0AAJ6YIA5"/>
<dbReference type="RefSeq" id="XP_011498604.1">
    <property type="nucleotide sequence ID" value="XM_011500302.1"/>
</dbReference>
<accession>A0AAJ6YIA5</accession>
<gene>
    <name evidence="5" type="primary">LOC105362810</name>
</gene>
<dbReference type="Gene3D" id="3.80.10.10">
    <property type="entry name" value="Ribonuclease Inhibitor"/>
    <property type="match status" value="1"/>
</dbReference>
<dbReference type="PANTHER" id="PTHR45842">
    <property type="entry name" value="SYNAPTIC ADHESION-LIKE MOLECULE SALM"/>
    <property type="match status" value="1"/>
</dbReference>
<evidence type="ECO:0000256" key="3">
    <source>
        <dbReference type="SAM" id="SignalP"/>
    </source>
</evidence>
<protein>
    <submittedName>
        <fullName evidence="5">Uncharacterized protein LOC105362810</fullName>
    </submittedName>
</protein>
<keyword evidence="1 3" id="KW-0732">Signal</keyword>
<evidence type="ECO:0000313" key="4">
    <source>
        <dbReference type="Proteomes" id="UP000695007"/>
    </source>
</evidence>
<dbReference type="Pfam" id="PF13855">
    <property type="entry name" value="LRR_8"/>
    <property type="match status" value="1"/>
</dbReference>
<dbReference type="PROSITE" id="PS51450">
    <property type="entry name" value="LRR"/>
    <property type="match status" value="1"/>
</dbReference>
<keyword evidence="4" id="KW-1185">Reference proteome</keyword>
<dbReference type="PANTHER" id="PTHR45842:SF12">
    <property type="entry name" value="KEKKON 5, ISOFORM A"/>
    <property type="match status" value="1"/>
</dbReference>
<sequence>MTGKAVTKCCLVLLTIVAATDAFCYRKSVPKNQENAEVLGLTLVGNYSIWVCVQSPDIAADLERAPKINTTQIWFSMSKVEKLKSEAFAKFAEKLIKIEIWDSKLAEIEDGALKGLKELKGLVLPRNELTTVKAAWFKDTVNLLELNLMYNRIQSLEFEFLKLVPALINLDLRGNELIALPTDFIRQLPVSLRRLNIYSNPLNYRQMIEVMEWSKAKDDKTNDTKLKELKHVFNITKICLEDKTILDKNTEAINKCVEDKMNNEIAFISGNKTAVKV</sequence>
<dbReference type="GeneID" id="105362810"/>
<evidence type="ECO:0000313" key="5">
    <source>
        <dbReference type="RefSeq" id="XP_011498604.1"/>
    </source>
</evidence>
<name>A0AAJ6YIA5_9HYME</name>
<dbReference type="InterPro" id="IPR001611">
    <property type="entry name" value="Leu-rich_rpt"/>
</dbReference>